<accession>A0A5C8NUC3</accession>
<dbReference type="GO" id="GO:0003824">
    <property type="term" value="F:catalytic activity"/>
    <property type="evidence" value="ECO:0007669"/>
    <property type="project" value="InterPro"/>
</dbReference>
<protein>
    <recommendedName>
        <fullName evidence="1">EcoEI R protein C-terminal domain-containing protein</fullName>
    </recommendedName>
</protein>
<keyword evidence="3" id="KW-1185">Reference proteome</keyword>
<dbReference type="PANTHER" id="PTHR47396">
    <property type="entry name" value="TYPE I RESTRICTION ENZYME ECOKI R PROTEIN"/>
    <property type="match status" value="1"/>
</dbReference>
<evidence type="ECO:0000313" key="3">
    <source>
        <dbReference type="Proteomes" id="UP000321548"/>
    </source>
</evidence>
<dbReference type="Proteomes" id="UP000321548">
    <property type="component" value="Unassembled WGS sequence"/>
</dbReference>
<dbReference type="AlphaFoldDB" id="A0A5C8NUC3"/>
<dbReference type="GO" id="GO:0006304">
    <property type="term" value="P:DNA modification"/>
    <property type="evidence" value="ECO:0007669"/>
    <property type="project" value="InterPro"/>
</dbReference>
<dbReference type="OrthoDB" id="9804086at2"/>
<reference evidence="2 3" key="1">
    <citation type="submission" date="2019-06" db="EMBL/GenBank/DDBJ databases">
        <title>Quisquiliibacterium sp. nov., isolated from a maize field.</title>
        <authorList>
            <person name="Lin S.-Y."/>
            <person name="Tsai C.-F."/>
            <person name="Young C.-C."/>
        </authorList>
    </citation>
    <scope>NUCLEOTIDE SEQUENCE [LARGE SCALE GENOMIC DNA]</scope>
    <source>
        <strain evidence="2 3">CC-CFT501</strain>
    </source>
</reference>
<feature type="domain" description="EcoEI R protein C-terminal" evidence="1">
    <location>
        <begin position="79"/>
        <end position="224"/>
    </location>
</feature>
<organism evidence="2 3">
    <name type="scientific">Zeimonas arvi</name>
    <dbReference type="NCBI Taxonomy" id="2498847"/>
    <lineage>
        <taxon>Bacteria</taxon>
        <taxon>Pseudomonadati</taxon>
        <taxon>Pseudomonadota</taxon>
        <taxon>Betaproteobacteria</taxon>
        <taxon>Burkholderiales</taxon>
        <taxon>Burkholderiaceae</taxon>
        <taxon>Zeimonas</taxon>
    </lineage>
</organism>
<dbReference type="PANTHER" id="PTHR47396:SF1">
    <property type="entry name" value="ATP-DEPENDENT HELICASE IRC3-RELATED"/>
    <property type="match status" value="1"/>
</dbReference>
<proteinExistence type="predicted"/>
<dbReference type="EMBL" id="VDUY01000005">
    <property type="protein sequence ID" value="TXL64769.1"/>
    <property type="molecule type" value="Genomic_DNA"/>
</dbReference>
<dbReference type="GO" id="GO:0003677">
    <property type="term" value="F:DNA binding"/>
    <property type="evidence" value="ECO:0007669"/>
    <property type="project" value="InterPro"/>
</dbReference>
<comment type="caution">
    <text evidence="2">The sequence shown here is derived from an EMBL/GenBank/DDBJ whole genome shotgun (WGS) entry which is preliminary data.</text>
</comment>
<dbReference type="Pfam" id="PF08463">
    <property type="entry name" value="EcoEI_R_C"/>
    <property type="match status" value="1"/>
</dbReference>
<dbReference type="InterPro" id="IPR050742">
    <property type="entry name" value="Helicase_Restrict-Modif_Enz"/>
</dbReference>
<name>A0A5C8NUC3_9BURK</name>
<dbReference type="GO" id="GO:0005829">
    <property type="term" value="C:cytosol"/>
    <property type="evidence" value="ECO:0007669"/>
    <property type="project" value="TreeGrafter"/>
</dbReference>
<evidence type="ECO:0000313" key="2">
    <source>
        <dbReference type="EMBL" id="TXL64769.1"/>
    </source>
</evidence>
<gene>
    <name evidence="2" type="ORF">FHP08_13610</name>
</gene>
<evidence type="ECO:0000259" key="1">
    <source>
        <dbReference type="Pfam" id="PF08463"/>
    </source>
</evidence>
<dbReference type="InterPro" id="IPR013670">
    <property type="entry name" value="EcoEI_R_C_dom"/>
</dbReference>
<sequence>MTPRAALTRTCAGRASSTLPPATCSPLPMLEAMRRRLRDLMKLIEKQKRKPIYTDFEDDLGNEIPVALPGFGHGTDYAKFRAKAQAFLRAHRDHIAIHRLRMNKSLTAADLAELQRMLAESGVGGAEDLQRAAQESQGLGLFVRSLIGLDRQAAKEALAGFLNGKSLGANQIEFVNLIVEHLTEHGVMDAAMLYESPFTDLTPRGPDGLFSSTQVDELLTAIEQVRLTAIAV</sequence>